<organism evidence="1 2">
    <name type="scientific">Shewanella colwelliana</name>
    <name type="common">Alteromonas colwelliana</name>
    <dbReference type="NCBI Taxonomy" id="23"/>
    <lineage>
        <taxon>Bacteria</taxon>
        <taxon>Pseudomonadati</taxon>
        <taxon>Pseudomonadota</taxon>
        <taxon>Gammaproteobacteria</taxon>
        <taxon>Alteromonadales</taxon>
        <taxon>Shewanellaceae</taxon>
        <taxon>Shewanella</taxon>
    </lineage>
</organism>
<name>A0ABQ4P0T1_SHECO</name>
<evidence type="ECO:0000313" key="1">
    <source>
        <dbReference type="EMBL" id="GIU41025.1"/>
    </source>
</evidence>
<gene>
    <name evidence="1" type="ORF">TUM3794_20450</name>
</gene>
<protein>
    <submittedName>
        <fullName evidence="1">Uncharacterized protein</fullName>
    </submittedName>
</protein>
<proteinExistence type="predicted"/>
<accession>A0ABQ4P0T1</accession>
<dbReference type="EMBL" id="BPEU01000013">
    <property type="protein sequence ID" value="GIU41025.1"/>
    <property type="molecule type" value="Genomic_DNA"/>
</dbReference>
<reference evidence="1 2" key="1">
    <citation type="submission" date="2021-05" db="EMBL/GenBank/DDBJ databases">
        <title>Molecular characterization for Shewanella algae harboring chromosomal blaOXA-55-like strains isolated from clinical and environment sample.</title>
        <authorList>
            <person name="Ohama Y."/>
            <person name="Aoki K."/>
            <person name="Harada S."/>
            <person name="Moriya K."/>
            <person name="Ishii Y."/>
            <person name="Tateda K."/>
        </authorList>
    </citation>
    <scope>NUCLEOTIDE SEQUENCE [LARGE SCALE GENOMIC DNA]</scope>
    <source>
        <strain evidence="1 2">MBTL60-118</strain>
    </source>
</reference>
<keyword evidence="2" id="KW-1185">Reference proteome</keyword>
<dbReference type="Proteomes" id="UP000773469">
    <property type="component" value="Unassembled WGS sequence"/>
</dbReference>
<comment type="caution">
    <text evidence="1">The sequence shown here is derived from an EMBL/GenBank/DDBJ whole genome shotgun (WGS) entry which is preliminary data.</text>
</comment>
<dbReference type="RefSeq" id="WP_220756924.1">
    <property type="nucleotide sequence ID" value="NZ_BPEU01000013.1"/>
</dbReference>
<sequence length="121" mass="13166">MQKVDEYKLLLKQLLNREISPATVVGKGYKNPRRTASAWLRQQLHNLENPNSRIAFIGVASTGKAYASEAKAMKSADYQALAAGNFKLLTDALIVVDYGVMPGPGDDGYVVYACTAKKETA</sequence>
<evidence type="ECO:0000313" key="2">
    <source>
        <dbReference type="Proteomes" id="UP000773469"/>
    </source>
</evidence>